<dbReference type="GO" id="GO:0008276">
    <property type="term" value="F:protein methyltransferase activity"/>
    <property type="evidence" value="ECO:0007669"/>
    <property type="project" value="TreeGrafter"/>
</dbReference>
<evidence type="ECO:0000256" key="3">
    <source>
        <dbReference type="ARBA" id="ARBA00022691"/>
    </source>
</evidence>
<protein>
    <submittedName>
        <fullName evidence="4">MTQ2</fullName>
    </submittedName>
</protein>
<comment type="caution">
    <text evidence="4">The sequence shown here is derived from an EMBL/GenBank/DDBJ whole genome shotgun (WGS) entry which is preliminary data.</text>
</comment>
<dbReference type="VEuPathDB" id="MicrosporidiaDB:A0H76_663"/>
<dbReference type="EMBL" id="LTAI01000017">
    <property type="protein sequence ID" value="ORE00469.1"/>
    <property type="molecule type" value="Genomic_DNA"/>
</dbReference>
<dbReference type="PANTHER" id="PTHR45875">
    <property type="entry name" value="METHYLTRANSFERASE N6AMT1"/>
    <property type="match status" value="1"/>
</dbReference>
<dbReference type="PANTHER" id="PTHR45875:SF1">
    <property type="entry name" value="METHYLTRANSFERASE N6AMT1"/>
    <property type="match status" value="1"/>
</dbReference>
<dbReference type="Gene3D" id="3.40.50.150">
    <property type="entry name" value="Vaccinia Virus protein VP39"/>
    <property type="match status" value="1"/>
</dbReference>
<evidence type="ECO:0000256" key="2">
    <source>
        <dbReference type="ARBA" id="ARBA00022679"/>
    </source>
</evidence>
<dbReference type="AlphaFoldDB" id="A0A1X0QL28"/>
<proteinExistence type="predicted"/>
<gene>
    <name evidence="4" type="primary">MTQ2</name>
    <name evidence="4" type="ORF">A0H76_663</name>
</gene>
<dbReference type="Proteomes" id="UP000192501">
    <property type="component" value="Unassembled WGS sequence"/>
</dbReference>
<sequence>MTDYYEPNEDSFTFYDVLKEENITNKVILDLGSSTGYLSKSCSKNNYIINSDINYKALLKNEFKDKINTDLLKSININKIDVIIFNIPYLPNYCKLDNVIDSSITHESNDINLKYLIGGDKKGDRILRVFIDQIKDYKNILYLLIIELNEPKKIIKKLESYGFKVELMKIRKIQGETIIILKCYK</sequence>
<dbReference type="InterPro" id="IPR029063">
    <property type="entry name" value="SAM-dependent_MTases_sf"/>
</dbReference>
<evidence type="ECO:0000313" key="4">
    <source>
        <dbReference type="EMBL" id="ORE00469.1"/>
    </source>
</evidence>
<reference evidence="4 5" key="1">
    <citation type="journal article" date="2017" name="Environ. Microbiol.">
        <title>Decay of the glycolytic pathway and adaptation to intranuclear parasitism within Enterocytozoonidae microsporidia.</title>
        <authorList>
            <person name="Wiredu Boakye D."/>
            <person name="Jaroenlak P."/>
            <person name="Prachumwat A."/>
            <person name="Williams T.A."/>
            <person name="Bateman K.S."/>
            <person name="Itsathitphaisarn O."/>
            <person name="Sritunyalucksana K."/>
            <person name="Paszkiewicz K.H."/>
            <person name="Moore K.A."/>
            <person name="Stentiford G.D."/>
            <person name="Williams B.A."/>
        </authorList>
    </citation>
    <scope>NUCLEOTIDE SEQUENCE [LARGE SCALE GENOMIC DNA]</scope>
    <source>
        <strain evidence="5">canceri</strain>
    </source>
</reference>
<dbReference type="GO" id="GO:0008757">
    <property type="term" value="F:S-adenosylmethionine-dependent methyltransferase activity"/>
    <property type="evidence" value="ECO:0007669"/>
    <property type="project" value="TreeGrafter"/>
</dbReference>
<evidence type="ECO:0000313" key="5">
    <source>
        <dbReference type="Proteomes" id="UP000192501"/>
    </source>
</evidence>
<keyword evidence="2" id="KW-0808">Transferase</keyword>
<evidence type="ECO:0000256" key="1">
    <source>
        <dbReference type="ARBA" id="ARBA00022603"/>
    </source>
</evidence>
<dbReference type="GO" id="GO:0035657">
    <property type="term" value="C:eRF1 methyltransferase complex"/>
    <property type="evidence" value="ECO:0007669"/>
    <property type="project" value="TreeGrafter"/>
</dbReference>
<organism evidence="4 5">
    <name type="scientific">Hepatospora eriocheir</name>
    <dbReference type="NCBI Taxonomy" id="1081669"/>
    <lineage>
        <taxon>Eukaryota</taxon>
        <taxon>Fungi</taxon>
        <taxon>Fungi incertae sedis</taxon>
        <taxon>Microsporidia</taxon>
        <taxon>Hepatosporidae</taxon>
        <taxon>Hepatospora</taxon>
    </lineage>
</organism>
<name>A0A1X0QL28_9MICR</name>
<dbReference type="InterPro" id="IPR052190">
    <property type="entry name" value="Euk-Arch_PrmC-MTase"/>
</dbReference>
<keyword evidence="1" id="KW-0489">Methyltransferase</keyword>
<dbReference type="GO" id="GO:0032259">
    <property type="term" value="P:methylation"/>
    <property type="evidence" value="ECO:0007669"/>
    <property type="project" value="UniProtKB-KW"/>
</dbReference>
<keyword evidence="3" id="KW-0949">S-adenosyl-L-methionine</keyword>
<accession>A0A1X0QL28</accession>
<dbReference type="SUPFAM" id="SSF53335">
    <property type="entry name" value="S-adenosyl-L-methionine-dependent methyltransferases"/>
    <property type="match status" value="1"/>
</dbReference>